<keyword evidence="2" id="KW-1185">Reference proteome</keyword>
<sequence>MRVTVAVGRKVMPLDQVRDQRVVSALQAAARDVGTRLAKAKCPTHGRGPTDVRLHFDASGNGDLKYESCCEKLGEAVSKLV</sequence>
<accession>A0A0K1QD05</accession>
<organism evidence="1 2">
    <name type="scientific">Labilithrix luteola</name>
    <dbReference type="NCBI Taxonomy" id="1391654"/>
    <lineage>
        <taxon>Bacteria</taxon>
        <taxon>Pseudomonadati</taxon>
        <taxon>Myxococcota</taxon>
        <taxon>Polyangia</taxon>
        <taxon>Polyangiales</taxon>
        <taxon>Labilitrichaceae</taxon>
        <taxon>Labilithrix</taxon>
    </lineage>
</organism>
<dbReference type="STRING" id="1391654.AKJ09_10329"/>
<dbReference type="EMBL" id="CP012333">
    <property type="protein sequence ID" value="AKV03666.1"/>
    <property type="molecule type" value="Genomic_DNA"/>
</dbReference>
<dbReference type="AlphaFoldDB" id="A0A0K1QD05"/>
<gene>
    <name evidence="1" type="ORF">AKJ09_10329</name>
</gene>
<dbReference type="Proteomes" id="UP000064967">
    <property type="component" value="Chromosome"/>
</dbReference>
<reference evidence="1 2" key="1">
    <citation type="submission" date="2015-08" db="EMBL/GenBank/DDBJ databases">
        <authorList>
            <person name="Babu N.S."/>
            <person name="Beckwith C.J."/>
            <person name="Beseler K.G."/>
            <person name="Brison A."/>
            <person name="Carone J.V."/>
            <person name="Caskin T.P."/>
            <person name="Diamond M."/>
            <person name="Durham M.E."/>
            <person name="Foxe J.M."/>
            <person name="Go M."/>
            <person name="Henderson B.A."/>
            <person name="Jones I.B."/>
            <person name="McGettigan J.A."/>
            <person name="Micheletti S.J."/>
            <person name="Nasrallah M.E."/>
            <person name="Ortiz D."/>
            <person name="Piller C.R."/>
            <person name="Privatt S.R."/>
            <person name="Schneider S.L."/>
            <person name="Sharp S."/>
            <person name="Smith T.C."/>
            <person name="Stanton J.D."/>
            <person name="Ullery H.E."/>
            <person name="Wilson R.J."/>
            <person name="Serrano M.G."/>
            <person name="Buck G."/>
            <person name="Lee V."/>
            <person name="Wang Y."/>
            <person name="Carvalho R."/>
            <person name="Voegtly L."/>
            <person name="Shi R."/>
            <person name="Duckworth R."/>
            <person name="Johnson A."/>
            <person name="Loviza R."/>
            <person name="Walstead R."/>
            <person name="Shah Z."/>
            <person name="Kiflezghi M."/>
            <person name="Wade K."/>
            <person name="Ball S.L."/>
            <person name="Bradley K.W."/>
            <person name="Asai D.J."/>
            <person name="Bowman C.A."/>
            <person name="Russell D.A."/>
            <person name="Pope W.H."/>
            <person name="Jacobs-Sera D."/>
            <person name="Hendrix R.W."/>
            <person name="Hatfull G.F."/>
        </authorList>
    </citation>
    <scope>NUCLEOTIDE SEQUENCE [LARGE SCALE GENOMIC DNA]</scope>
    <source>
        <strain evidence="1 2">DSM 27648</strain>
    </source>
</reference>
<evidence type="ECO:0000313" key="1">
    <source>
        <dbReference type="EMBL" id="AKV03666.1"/>
    </source>
</evidence>
<name>A0A0K1QD05_9BACT</name>
<proteinExistence type="predicted"/>
<evidence type="ECO:0000313" key="2">
    <source>
        <dbReference type="Proteomes" id="UP000064967"/>
    </source>
</evidence>
<dbReference type="KEGG" id="llu:AKJ09_10329"/>
<protein>
    <submittedName>
        <fullName evidence="1">Uncharacterized protein</fullName>
    </submittedName>
</protein>